<proteinExistence type="predicted"/>
<evidence type="ECO:0000313" key="3">
    <source>
        <dbReference type="Proteomes" id="UP001497482"/>
    </source>
</evidence>
<keyword evidence="3" id="KW-1185">Reference proteome</keyword>
<protein>
    <submittedName>
        <fullName evidence="2">Uncharacterized protein</fullName>
    </submittedName>
</protein>
<gene>
    <name evidence="2" type="ORF">KC01_LOCUS40173</name>
</gene>
<name>A0AAV2MKW8_KNICA</name>
<dbReference type="AlphaFoldDB" id="A0AAV2MKW8"/>
<evidence type="ECO:0000256" key="1">
    <source>
        <dbReference type="SAM" id="MobiDB-lite"/>
    </source>
</evidence>
<reference evidence="2 3" key="1">
    <citation type="submission" date="2024-04" db="EMBL/GenBank/DDBJ databases">
        <authorList>
            <person name="Waldvogel A.-M."/>
            <person name="Schoenle A."/>
        </authorList>
    </citation>
    <scope>NUCLEOTIDE SEQUENCE [LARGE SCALE GENOMIC DNA]</scope>
</reference>
<sequence length="87" mass="10111">MCVRQINSDVTDTGLDPERGERSAHSRTHGAHRILFTASTERTNLPRNTQKPRWWIIRCLEKPSRSLWIRCTSASLSLEHLHERACM</sequence>
<dbReference type="EMBL" id="OZ035830">
    <property type="protein sequence ID" value="CAL1614084.1"/>
    <property type="molecule type" value="Genomic_DNA"/>
</dbReference>
<evidence type="ECO:0000313" key="2">
    <source>
        <dbReference type="EMBL" id="CAL1614084.1"/>
    </source>
</evidence>
<organism evidence="2 3">
    <name type="scientific">Knipowitschia caucasica</name>
    <name type="common">Caucasian dwarf goby</name>
    <name type="synonym">Pomatoschistus caucasicus</name>
    <dbReference type="NCBI Taxonomy" id="637954"/>
    <lineage>
        <taxon>Eukaryota</taxon>
        <taxon>Metazoa</taxon>
        <taxon>Chordata</taxon>
        <taxon>Craniata</taxon>
        <taxon>Vertebrata</taxon>
        <taxon>Euteleostomi</taxon>
        <taxon>Actinopterygii</taxon>
        <taxon>Neopterygii</taxon>
        <taxon>Teleostei</taxon>
        <taxon>Neoteleostei</taxon>
        <taxon>Acanthomorphata</taxon>
        <taxon>Gobiaria</taxon>
        <taxon>Gobiiformes</taxon>
        <taxon>Gobioidei</taxon>
        <taxon>Gobiidae</taxon>
        <taxon>Gobiinae</taxon>
        <taxon>Knipowitschia</taxon>
    </lineage>
</organism>
<feature type="compositionally biased region" description="Polar residues" evidence="1">
    <location>
        <begin position="1"/>
        <end position="11"/>
    </location>
</feature>
<feature type="region of interest" description="Disordered" evidence="1">
    <location>
        <begin position="1"/>
        <end position="31"/>
    </location>
</feature>
<accession>A0AAV2MKW8</accession>
<dbReference type="Proteomes" id="UP001497482">
    <property type="component" value="Chromosome 8"/>
</dbReference>